<dbReference type="GO" id="GO:0008233">
    <property type="term" value="F:peptidase activity"/>
    <property type="evidence" value="ECO:0007669"/>
    <property type="project" value="UniProtKB-KW"/>
</dbReference>
<dbReference type="InterPro" id="IPR050131">
    <property type="entry name" value="Peptidase_S8_subtilisin-like"/>
</dbReference>
<dbReference type="InterPro" id="IPR022398">
    <property type="entry name" value="Peptidase_S8_His-AS"/>
</dbReference>
<evidence type="ECO:0000256" key="6">
    <source>
        <dbReference type="SAM" id="MobiDB-lite"/>
    </source>
</evidence>
<proteinExistence type="inferred from homology"/>
<evidence type="ECO:0000256" key="4">
    <source>
        <dbReference type="ARBA" id="ARBA00022825"/>
    </source>
</evidence>
<dbReference type="InterPro" id="IPR036852">
    <property type="entry name" value="Peptidase_S8/S53_dom_sf"/>
</dbReference>
<dbReference type="Pfam" id="PF00082">
    <property type="entry name" value="Peptidase_S8"/>
    <property type="match status" value="1"/>
</dbReference>
<evidence type="ECO:0000256" key="3">
    <source>
        <dbReference type="ARBA" id="ARBA00022801"/>
    </source>
</evidence>
<name>A0ABY5MG45_9HYPH</name>
<feature type="signal peptide" evidence="7">
    <location>
        <begin position="1"/>
        <end position="23"/>
    </location>
</feature>
<dbReference type="Proteomes" id="UP001342418">
    <property type="component" value="Chromosome"/>
</dbReference>
<keyword evidence="7" id="KW-0732">Signal</keyword>
<feature type="compositionally biased region" description="Basic and acidic residues" evidence="6">
    <location>
        <begin position="46"/>
        <end position="55"/>
    </location>
</feature>
<evidence type="ECO:0000313" key="10">
    <source>
        <dbReference type="Proteomes" id="UP001342418"/>
    </source>
</evidence>
<sequence length="489" mass="49717">MTVKTTAFLLGAAIALMAGMAQAQTNAPAVTRTVPQDCADDQSEPGCREAKEDARQPGVVYLPGILAELFGRSPGSIGPGADLPERRSTPPANGGQTDNPSPASSTDGANGGSPARAGAAPANGFAPSRRAPAASVPLRAVVGDHVPDEVLVTIDGDVAEAEAVAAALGLEVRSSRGSALLGTTVARYGIPDGRPVGVVLAQLAADGRALGQAPNHIYTLEQAAQIIPYAFGRIALNAEQASGADIDIAVIDTALDENHPALKEAVVGVFDAMPDRFIEERGHGTSISGLIAGGGPFRGLAPGARIHHARAFEGGRSSMDVLLSALDWAVAQQARIINMSFVGPKNLIFEAACRAARERGVVLVAAAGNNGPRAPYGYPAAYDGVIAVTATDAQDALMEQANRGPYVELSAPGVNLLAPIPGGGVDAVTGTSFAAAVVSGAIANLMRIERLDADEIAARLAQTATDLGRPGRDDDYGYGLLNARAAGGQ</sequence>
<accession>A0ABY5MG45</accession>
<dbReference type="PANTHER" id="PTHR43806:SF11">
    <property type="entry name" value="CEREVISIN-RELATED"/>
    <property type="match status" value="1"/>
</dbReference>
<feature type="compositionally biased region" description="Polar residues" evidence="6">
    <location>
        <begin position="90"/>
        <end position="107"/>
    </location>
</feature>
<dbReference type="SUPFAM" id="SSF52743">
    <property type="entry name" value="Subtilisin-like"/>
    <property type="match status" value="1"/>
</dbReference>
<evidence type="ECO:0000313" key="9">
    <source>
        <dbReference type="EMBL" id="UUP16224.1"/>
    </source>
</evidence>
<feature type="chain" id="PRO_5045189400" evidence="7">
    <location>
        <begin position="24"/>
        <end position="489"/>
    </location>
</feature>
<evidence type="ECO:0000256" key="7">
    <source>
        <dbReference type="SAM" id="SignalP"/>
    </source>
</evidence>
<dbReference type="EC" id="3.4.21.-" evidence="9"/>
<keyword evidence="4 5" id="KW-0720">Serine protease</keyword>
<feature type="active site" description="Charge relay system" evidence="5">
    <location>
        <position position="283"/>
    </location>
</feature>
<dbReference type="PRINTS" id="PR00723">
    <property type="entry name" value="SUBTILISIN"/>
</dbReference>
<evidence type="ECO:0000256" key="2">
    <source>
        <dbReference type="ARBA" id="ARBA00022670"/>
    </source>
</evidence>
<protein>
    <submittedName>
        <fullName evidence="9">Minor extracellular protease Epr</fullName>
        <ecNumber evidence="9">3.4.21.-</ecNumber>
    </submittedName>
</protein>
<keyword evidence="3 5" id="KW-0378">Hydrolase</keyword>
<comment type="similarity">
    <text evidence="1 5">Belongs to the peptidase S8 family.</text>
</comment>
<feature type="active site" description="Charge relay system" evidence="5">
    <location>
        <position position="252"/>
    </location>
</feature>
<dbReference type="PANTHER" id="PTHR43806">
    <property type="entry name" value="PEPTIDASE S8"/>
    <property type="match status" value="1"/>
</dbReference>
<dbReference type="PROSITE" id="PS00137">
    <property type="entry name" value="SUBTILASE_HIS"/>
    <property type="match status" value="1"/>
</dbReference>
<dbReference type="EMBL" id="CP030941">
    <property type="protein sequence ID" value="UUP16224.1"/>
    <property type="molecule type" value="Genomic_DNA"/>
</dbReference>
<organism evidence="9 10">
    <name type="scientific">Nitratireductor thuwali</name>
    <dbReference type="NCBI Taxonomy" id="2267699"/>
    <lineage>
        <taxon>Bacteria</taxon>
        <taxon>Pseudomonadati</taxon>
        <taxon>Pseudomonadota</taxon>
        <taxon>Alphaproteobacteria</taxon>
        <taxon>Hyphomicrobiales</taxon>
        <taxon>Phyllobacteriaceae</taxon>
        <taxon>Nitratireductor</taxon>
    </lineage>
</organism>
<evidence type="ECO:0000256" key="5">
    <source>
        <dbReference type="PROSITE-ProRule" id="PRU01240"/>
    </source>
</evidence>
<dbReference type="GO" id="GO:0006508">
    <property type="term" value="P:proteolysis"/>
    <property type="evidence" value="ECO:0007669"/>
    <property type="project" value="UniProtKB-KW"/>
</dbReference>
<gene>
    <name evidence="9" type="primary">epr</name>
    <name evidence="9" type="ORF">NTH_00668</name>
</gene>
<feature type="region of interest" description="Disordered" evidence="6">
    <location>
        <begin position="73"/>
        <end position="129"/>
    </location>
</feature>
<dbReference type="RefSeq" id="WP_338528665.1">
    <property type="nucleotide sequence ID" value="NZ_CP030941.1"/>
</dbReference>
<keyword evidence="10" id="KW-1185">Reference proteome</keyword>
<keyword evidence="2 5" id="KW-0645">Protease</keyword>
<feature type="domain" description="Peptidase S8/S53" evidence="8">
    <location>
        <begin position="244"/>
        <end position="479"/>
    </location>
</feature>
<feature type="compositionally biased region" description="Low complexity" evidence="6">
    <location>
        <begin position="112"/>
        <end position="129"/>
    </location>
</feature>
<evidence type="ECO:0000259" key="8">
    <source>
        <dbReference type="Pfam" id="PF00082"/>
    </source>
</evidence>
<dbReference type="InterPro" id="IPR000209">
    <property type="entry name" value="Peptidase_S8/S53_dom"/>
</dbReference>
<feature type="region of interest" description="Disordered" evidence="6">
    <location>
        <begin position="32"/>
        <end position="55"/>
    </location>
</feature>
<dbReference type="CDD" id="cd05561">
    <property type="entry name" value="Peptidases_S8_4"/>
    <property type="match status" value="1"/>
</dbReference>
<evidence type="ECO:0000256" key="1">
    <source>
        <dbReference type="ARBA" id="ARBA00011073"/>
    </source>
</evidence>
<feature type="active site" description="Charge relay system" evidence="5">
    <location>
        <position position="432"/>
    </location>
</feature>
<dbReference type="Gene3D" id="3.40.50.200">
    <property type="entry name" value="Peptidase S8/S53 domain"/>
    <property type="match status" value="1"/>
</dbReference>
<dbReference type="PROSITE" id="PS51892">
    <property type="entry name" value="SUBTILASE"/>
    <property type="match status" value="1"/>
</dbReference>
<dbReference type="InterPro" id="IPR015500">
    <property type="entry name" value="Peptidase_S8_subtilisin-rel"/>
</dbReference>
<reference evidence="9 10" key="1">
    <citation type="submission" date="2018-07" db="EMBL/GenBank/DDBJ databases">
        <title>Genome sequence of Nitratireductor thuwali#1536.</title>
        <authorList>
            <person name="Michoud G."/>
            <person name="Merlino G."/>
            <person name="Sefrji F.O."/>
            <person name="Daffonchio D."/>
        </authorList>
    </citation>
    <scope>NUCLEOTIDE SEQUENCE [LARGE SCALE GENOMIC DNA]</scope>
    <source>
        <strain evidence="10">Nit1536</strain>
    </source>
</reference>